<dbReference type="OrthoDB" id="7572058at2"/>
<dbReference type="GO" id="GO:0016779">
    <property type="term" value="F:nucleotidyltransferase activity"/>
    <property type="evidence" value="ECO:0007669"/>
    <property type="project" value="InterPro"/>
</dbReference>
<proteinExistence type="predicted"/>
<keyword evidence="3" id="KW-1185">Reference proteome</keyword>
<sequence>MSSYVQKHSNIISREVRNIVTQRYQNVTSASNRTFWQSNSNTNHSIYVGSYGRGTAVKTGDIDILCSLPKSEFDHFNNSNGNGQSRLLQSLRNSILVSYPHSDIRADGQVVKISFSDGMKFEILPAFHQLDPWGLELSSFRYPDSNMGGKWKSTDPKAEQKAVHIKNKESNGLYQATCRHLRIIRNDHFKSFHLSGIVIDSFVYSAMQGWRFTPTGEQSKSSLGDYENVLLKYFYDHYSDALYSPGSQQKVDLNSNSEALEKVLNYLVK</sequence>
<comment type="caution">
    <text evidence="2">The sequence shown here is derived from an EMBL/GenBank/DDBJ whole genome shotgun (WGS) entry which is preliminary data.</text>
</comment>
<dbReference type="Proteomes" id="UP000235649">
    <property type="component" value="Unassembled WGS sequence"/>
</dbReference>
<dbReference type="InterPro" id="IPR006116">
    <property type="entry name" value="NT_2-5OAS_ClassI-CCAase"/>
</dbReference>
<dbReference type="EMBL" id="NIPR01000005">
    <property type="protein sequence ID" value="PMD73053.1"/>
    <property type="molecule type" value="Genomic_DNA"/>
</dbReference>
<dbReference type="SUPFAM" id="SSF81301">
    <property type="entry name" value="Nucleotidyltransferase"/>
    <property type="match status" value="1"/>
</dbReference>
<keyword evidence="2" id="KW-0808">Transferase</keyword>
<evidence type="ECO:0000313" key="2">
    <source>
        <dbReference type="EMBL" id="PMD73053.1"/>
    </source>
</evidence>
<accession>A0A2N7AWC2</accession>
<dbReference type="Pfam" id="PF18144">
    <property type="entry name" value="SMODS"/>
    <property type="match status" value="1"/>
</dbReference>
<organism evidence="2 3">
    <name type="scientific">Companilactobacillus nuruki</name>
    <dbReference type="NCBI Taxonomy" id="1993540"/>
    <lineage>
        <taxon>Bacteria</taxon>
        <taxon>Bacillati</taxon>
        <taxon>Bacillota</taxon>
        <taxon>Bacilli</taxon>
        <taxon>Lactobacillales</taxon>
        <taxon>Lactobacillaceae</taxon>
        <taxon>Companilactobacillus</taxon>
    </lineage>
</organism>
<gene>
    <name evidence="2" type="ORF">CBP76_02665</name>
</gene>
<dbReference type="RefSeq" id="WP_102195385.1">
    <property type="nucleotide sequence ID" value="NZ_NIPR01000005.1"/>
</dbReference>
<dbReference type="AlphaFoldDB" id="A0A2N7AWC2"/>
<keyword evidence="1" id="KW-0051">Antiviral defense</keyword>
<dbReference type="GO" id="GO:0051607">
    <property type="term" value="P:defense response to virus"/>
    <property type="evidence" value="ECO:0007669"/>
    <property type="project" value="UniProtKB-KW"/>
</dbReference>
<dbReference type="InterPro" id="IPR043519">
    <property type="entry name" value="NT_sf"/>
</dbReference>
<name>A0A2N7AWC2_9LACO</name>
<evidence type="ECO:0000256" key="1">
    <source>
        <dbReference type="ARBA" id="ARBA00023118"/>
    </source>
</evidence>
<dbReference type="Gene3D" id="3.30.460.10">
    <property type="entry name" value="Beta Polymerase, domain 2"/>
    <property type="match status" value="1"/>
</dbReference>
<reference evidence="2 3" key="1">
    <citation type="submission" date="2017-05" db="EMBL/GenBank/DDBJ databases">
        <title>Lactobacillus nurukis nov., sp. nov., isolated from nuruk.</title>
        <authorList>
            <person name="Kim S.-J."/>
        </authorList>
    </citation>
    <scope>NUCLEOTIDE SEQUENCE [LARGE SCALE GENOMIC DNA]</scope>
    <source>
        <strain evidence="2 3">SYF10-1a</strain>
    </source>
</reference>
<evidence type="ECO:0000313" key="3">
    <source>
        <dbReference type="Proteomes" id="UP000235649"/>
    </source>
</evidence>
<dbReference type="CDD" id="cd05400">
    <property type="entry name" value="NT_2-5OAS_ClassI-CCAase"/>
    <property type="match status" value="1"/>
</dbReference>
<protein>
    <submittedName>
        <fullName evidence="2">Nucleotidyltransferase</fullName>
    </submittedName>
</protein>